<dbReference type="PROSITE" id="PS50850">
    <property type="entry name" value="MFS"/>
    <property type="match status" value="1"/>
</dbReference>
<evidence type="ECO:0000256" key="3">
    <source>
        <dbReference type="ARBA" id="ARBA00022692"/>
    </source>
</evidence>
<dbReference type="Gene3D" id="1.20.1250.20">
    <property type="entry name" value="MFS general substrate transporter like domains"/>
    <property type="match status" value="1"/>
</dbReference>
<keyword evidence="3 7" id="KW-0812">Transmembrane</keyword>
<keyword evidence="5 7" id="KW-0472">Membrane</keyword>
<dbReference type="SUPFAM" id="SSF103473">
    <property type="entry name" value="MFS general substrate transporter"/>
    <property type="match status" value="1"/>
</dbReference>
<feature type="transmembrane region" description="Helical" evidence="7">
    <location>
        <begin position="90"/>
        <end position="114"/>
    </location>
</feature>
<dbReference type="InterPro" id="IPR003663">
    <property type="entry name" value="Sugar/inositol_transpt"/>
</dbReference>
<sequence>MVASLTTLGFSLTVIDHSEAKLTWAIALCIATVLAYVAFFAIGMGPITGVYMSEIFPLRLRVLGVSMGVAVNRVTRGVISMTFISLYEAITIGGAFFLFGGIATVGWVFFYLCLPETRGKTLEETGKLFGKLVGRREEAGKMKEANTNGTTNRQTPLVNT</sequence>
<feature type="domain" description="Major facilitator superfamily (MFS) profile" evidence="8">
    <location>
        <begin position="1"/>
        <end position="118"/>
    </location>
</feature>
<evidence type="ECO:0000256" key="7">
    <source>
        <dbReference type="SAM" id="Phobius"/>
    </source>
</evidence>
<evidence type="ECO:0000313" key="9">
    <source>
        <dbReference type="EMBL" id="KAK8985263.1"/>
    </source>
</evidence>
<name>A0ABR2PAD9_9ROSI</name>
<keyword evidence="10" id="KW-1185">Reference proteome</keyword>
<evidence type="ECO:0000259" key="8">
    <source>
        <dbReference type="PROSITE" id="PS50850"/>
    </source>
</evidence>
<dbReference type="PANTHER" id="PTHR48020:SF49">
    <property type="entry name" value="SUGAR TRANSPORTER"/>
    <property type="match status" value="1"/>
</dbReference>
<gene>
    <name evidence="9" type="ORF">V6N11_068530</name>
</gene>
<evidence type="ECO:0000256" key="6">
    <source>
        <dbReference type="SAM" id="MobiDB-lite"/>
    </source>
</evidence>
<evidence type="ECO:0000256" key="4">
    <source>
        <dbReference type="ARBA" id="ARBA00022989"/>
    </source>
</evidence>
<dbReference type="Pfam" id="PF00083">
    <property type="entry name" value="Sugar_tr"/>
    <property type="match status" value="1"/>
</dbReference>
<dbReference type="InterPro" id="IPR020846">
    <property type="entry name" value="MFS_dom"/>
</dbReference>
<organism evidence="9 10">
    <name type="scientific">Hibiscus sabdariffa</name>
    <name type="common">roselle</name>
    <dbReference type="NCBI Taxonomy" id="183260"/>
    <lineage>
        <taxon>Eukaryota</taxon>
        <taxon>Viridiplantae</taxon>
        <taxon>Streptophyta</taxon>
        <taxon>Embryophyta</taxon>
        <taxon>Tracheophyta</taxon>
        <taxon>Spermatophyta</taxon>
        <taxon>Magnoliopsida</taxon>
        <taxon>eudicotyledons</taxon>
        <taxon>Gunneridae</taxon>
        <taxon>Pentapetalae</taxon>
        <taxon>rosids</taxon>
        <taxon>malvids</taxon>
        <taxon>Malvales</taxon>
        <taxon>Malvaceae</taxon>
        <taxon>Malvoideae</taxon>
        <taxon>Hibiscus</taxon>
    </lineage>
</organism>
<comment type="subcellular location">
    <subcellularLocation>
        <location evidence="1">Membrane</location>
        <topology evidence="1">Multi-pass membrane protein</topology>
    </subcellularLocation>
</comment>
<dbReference type="InterPro" id="IPR050814">
    <property type="entry name" value="Myo-inositol_Transporter"/>
</dbReference>
<evidence type="ECO:0000313" key="10">
    <source>
        <dbReference type="Proteomes" id="UP001396334"/>
    </source>
</evidence>
<dbReference type="PRINTS" id="PR00171">
    <property type="entry name" value="SUGRTRNSPORT"/>
</dbReference>
<evidence type="ECO:0000256" key="2">
    <source>
        <dbReference type="ARBA" id="ARBA00022448"/>
    </source>
</evidence>
<accession>A0ABR2PAD9</accession>
<comment type="caution">
    <text evidence="9">The sequence shown here is derived from an EMBL/GenBank/DDBJ whole genome shotgun (WGS) entry which is preliminary data.</text>
</comment>
<keyword evidence="2" id="KW-0813">Transport</keyword>
<evidence type="ECO:0000256" key="5">
    <source>
        <dbReference type="ARBA" id="ARBA00023136"/>
    </source>
</evidence>
<feature type="region of interest" description="Disordered" evidence="6">
    <location>
        <begin position="140"/>
        <end position="160"/>
    </location>
</feature>
<evidence type="ECO:0000256" key="1">
    <source>
        <dbReference type="ARBA" id="ARBA00004141"/>
    </source>
</evidence>
<feature type="transmembrane region" description="Helical" evidence="7">
    <location>
        <begin position="62"/>
        <end position="84"/>
    </location>
</feature>
<dbReference type="InterPro" id="IPR036259">
    <property type="entry name" value="MFS_trans_sf"/>
</dbReference>
<dbReference type="InterPro" id="IPR005828">
    <property type="entry name" value="MFS_sugar_transport-like"/>
</dbReference>
<dbReference type="EMBL" id="JBBPBN010000069">
    <property type="protein sequence ID" value="KAK8985263.1"/>
    <property type="molecule type" value="Genomic_DNA"/>
</dbReference>
<protein>
    <recommendedName>
        <fullName evidence="8">Major facilitator superfamily (MFS) profile domain-containing protein</fullName>
    </recommendedName>
</protein>
<reference evidence="9 10" key="1">
    <citation type="journal article" date="2024" name="G3 (Bethesda)">
        <title>Genome assembly of Hibiscus sabdariffa L. provides insights into metabolisms of medicinal natural products.</title>
        <authorList>
            <person name="Kim T."/>
        </authorList>
    </citation>
    <scope>NUCLEOTIDE SEQUENCE [LARGE SCALE GENOMIC DNA]</scope>
    <source>
        <strain evidence="9">TK-2024</strain>
        <tissue evidence="9">Old leaves</tissue>
    </source>
</reference>
<keyword evidence="4 7" id="KW-1133">Transmembrane helix</keyword>
<proteinExistence type="predicted"/>
<feature type="compositionally biased region" description="Polar residues" evidence="6">
    <location>
        <begin position="145"/>
        <end position="160"/>
    </location>
</feature>
<dbReference type="Proteomes" id="UP001396334">
    <property type="component" value="Unassembled WGS sequence"/>
</dbReference>
<feature type="transmembrane region" description="Helical" evidence="7">
    <location>
        <begin position="22"/>
        <end position="42"/>
    </location>
</feature>
<dbReference type="PANTHER" id="PTHR48020">
    <property type="entry name" value="PROTON MYO-INOSITOL COTRANSPORTER"/>
    <property type="match status" value="1"/>
</dbReference>